<dbReference type="STRING" id="869210.Marky_1205"/>
<dbReference type="InterPro" id="IPR019734">
    <property type="entry name" value="TPR_rpt"/>
</dbReference>
<name>F2NQK7_MARHT</name>
<dbReference type="RefSeq" id="WP_013703992.1">
    <property type="nucleotide sequence ID" value="NC_015387.1"/>
</dbReference>
<gene>
    <name evidence="1" type="ordered locus">Marky_1205</name>
</gene>
<dbReference type="HOGENOM" id="CLU_314187_0_0_0"/>
<organism evidence="1 2">
    <name type="scientific">Marinithermus hydrothermalis (strain DSM 14884 / JCM 11576 / T1)</name>
    <dbReference type="NCBI Taxonomy" id="869210"/>
    <lineage>
        <taxon>Bacteria</taxon>
        <taxon>Thermotogati</taxon>
        <taxon>Deinococcota</taxon>
        <taxon>Deinococci</taxon>
        <taxon>Thermales</taxon>
        <taxon>Thermaceae</taxon>
        <taxon>Marinithermus</taxon>
    </lineage>
</organism>
<reference evidence="1 2" key="1">
    <citation type="journal article" date="2012" name="Stand. Genomic Sci.">
        <title>Complete genome sequence of the aerobic, heterotroph Marinithermus hydrothermalis type strain (T1(T)) from a deep-sea hydrothermal vent chimney.</title>
        <authorList>
            <person name="Copeland A."/>
            <person name="Gu W."/>
            <person name="Yasawong M."/>
            <person name="Lapidus A."/>
            <person name="Lucas S."/>
            <person name="Deshpande S."/>
            <person name="Pagani I."/>
            <person name="Tapia R."/>
            <person name="Cheng J.F."/>
            <person name="Goodwin L.A."/>
            <person name="Pitluck S."/>
            <person name="Liolios K."/>
            <person name="Ivanova N."/>
            <person name="Mavromatis K."/>
            <person name="Mikhailova N."/>
            <person name="Pati A."/>
            <person name="Chen A."/>
            <person name="Palaniappan K."/>
            <person name="Land M."/>
            <person name="Pan C."/>
            <person name="Brambilla E.M."/>
            <person name="Rohde M."/>
            <person name="Tindall B.J."/>
            <person name="Sikorski J."/>
            <person name="Goker M."/>
            <person name="Detter J.C."/>
            <person name="Bristow J."/>
            <person name="Eisen J.A."/>
            <person name="Markowitz V."/>
            <person name="Hugenholtz P."/>
            <person name="Kyrpides N.C."/>
            <person name="Klenk H.P."/>
            <person name="Woyke T."/>
        </authorList>
    </citation>
    <scope>NUCLEOTIDE SEQUENCE [LARGE SCALE GENOMIC DNA]</scope>
    <source>
        <strain evidence="2">DSM 14884 / JCM 11576 / T1</strain>
    </source>
</reference>
<protein>
    <submittedName>
        <fullName evidence="1">TPR repeat-containing protein</fullName>
    </submittedName>
</protein>
<accession>F2NQK7</accession>
<dbReference type="SUPFAM" id="SSF48452">
    <property type="entry name" value="TPR-like"/>
    <property type="match status" value="1"/>
</dbReference>
<evidence type="ECO:0000313" key="2">
    <source>
        <dbReference type="Proteomes" id="UP000007030"/>
    </source>
</evidence>
<dbReference type="EMBL" id="CP002630">
    <property type="protein sequence ID" value="AEB11945.1"/>
    <property type="molecule type" value="Genomic_DNA"/>
</dbReference>
<dbReference type="SMART" id="SM00028">
    <property type="entry name" value="TPR"/>
    <property type="match status" value="4"/>
</dbReference>
<dbReference type="Proteomes" id="UP000007030">
    <property type="component" value="Chromosome"/>
</dbReference>
<proteinExistence type="predicted"/>
<dbReference type="Gene3D" id="1.25.40.10">
    <property type="entry name" value="Tetratricopeptide repeat domain"/>
    <property type="match status" value="1"/>
</dbReference>
<dbReference type="eggNOG" id="COG0457">
    <property type="taxonomic scope" value="Bacteria"/>
</dbReference>
<sequence length="931" mass="102458">MARKTTPWLELLEGVRPHLSGRDHRGAKGSLRWLEAVMAERGGRAGAVRNILYKDLGAPEEKARLYGIIAELYREAGLNPPAPPVELALERARRVLGRDKRRYYRRFIRALSQGERPQMIVVGEAATGKGVLLAHVREAVPEAFFVNVAGDLGPALYSLAELLDLDEAFEALLARLSPVQPYAVQAALQGEVRALFAKGLNARGRVLLLRAERDATIADLPLRDADGNRVRLAAWLEPLLEALEVPYLAALSEPPPKLSYQLLKPPSRQEARRYVSERLPHLKAEEVEAIVNRAGRHYGELSRLTLLEAVRHGDSAEADLEQDPRMGPLVQALAVLSPDEDPAVPVPLLEQVIGRTLGELSKAEQALIAEAGEGYVRPAVRAVLPERPRNARCVHAEALAYYTRHPHPFRQLYHALGAEAYEVFLELVEEDPMRLALVPGVWGEAAAWPLSARLRLANAVIRYRAVLGEYTHPEVREALELLANAPDPELRAWARIKAAEAYVDQGRYAEAAALIQELPHLKDEARAEALLVQAALERWRGAYDRAERAVREALALSIPPFLLDRARLWQGVVAKDAGRMTEALEVLKEVRHNPLAVARARYQEGDLLMRLGRAEEAVTRIETALQGLEAVDAPLEERSRVRARLGTVLRRLARYDEGARHLYAALECAPDPFTRARVASEAAILEAARGRGFEAVRLAAEAEAFFRMTSVRPEEARYRHRRTLFRLAMAFWVLGTGQPYRAPFRGSGSVEAARRLLEPLFSEVAPLASTADRYRHLLVDVALGLALVLPAAEAAAMLEPLLEQPQTYLAVQVRLGYAEALLRGGRPELALRQTLLLPELPPEPGLGAWKLAIEAEALLRLEGPQAAERRLGGVRALPAPLRAQVGRVLGRALLDLGLEAVGEAWAGGLGPLGLPEGLALAFERAAVPAEV</sequence>
<keyword evidence="2" id="KW-1185">Reference proteome</keyword>
<dbReference type="KEGG" id="mhd:Marky_1205"/>
<dbReference type="AlphaFoldDB" id="F2NQK7"/>
<dbReference type="OrthoDB" id="28678at2"/>
<dbReference type="InterPro" id="IPR011990">
    <property type="entry name" value="TPR-like_helical_dom_sf"/>
</dbReference>
<evidence type="ECO:0000313" key="1">
    <source>
        <dbReference type="EMBL" id="AEB11945.1"/>
    </source>
</evidence>